<evidence type="ECO:0000256" key="4">
    <source>
        <dbReference type="ARBA" id="ARBA00022723"/>
    </source>
</evidence>
<dbReference type="GO" id="GO:0004553">
    <property type="term" value="F:hydrolase activity, hydrolyzing O-glycosyl compounds"/>
    <property type="evidence" value="ECO:0007669"/>
    <property type="project" value="InterPro"/>
</dbReference>
<proteinExistence type="inferred from homology"/>
<dbReference type="Gene3D" id="3.90.1820.10">
    <property type="entry name" value="AglA-like glucosidase"/>
    <property type="match status" value="1"/>
</dbReference>
<evidence type="ECO:0000256" key="9">
    <source>
        <dbReference type="ARBA" id="ARBA00023295"/>
    </source>
</evidence>
<dbReference type="GO" id="GO:0016616">
    <property type="term" value="F:oxidoreductase activity, acting on the CH-OH group of donors, NAD or NADP as acceptor"/>
    <property type="evidence" value="ECO:0007669"/>
    <property type="project" value="InterPro"/>
</dbReference>
<protein>
    <submittedName>
        <fullName evidence="11">Alpha-galactosidase</fullName>
    </submittedName>
</protein>
<keyword evidence="8" id="KW-0119">Carbohydrate metabolism</keyword>
<sequence length="440" mass="49216">MTNITFIGAGSVVFATNLLTDIYSFDRLQDSTITLMDIDPQRLERTAEVGEAVVDHHDLPGDIRTTTDRREALEGADYVLNMINVGGEEPFENEIRIPEAYGVKQAVGDTLGPGGVFRALRTAPTVLDIARDMEELCPDALLLNYTNPMAMLCWAVDEATDVDVVGLCHSVQHTTEAIGRYLDVSSDDIEHWVAGINHMAWYLELERDGEDCYPALREAASDPDVYEQDPVRFDVMEHFGAFITESSHHLSEYLPYFRTDDDLIEELTPDEDFGHYTVEWMPTGRYLEHWQSYQPALEEDEFEVTEDDVALERSADYGSRVIHSIETDETRRMNLNVRNDTDAIANLPTDACVEVPCLVDGRGIHPCSVGNLPPQLAALNRSNIAVQERAVDAILDRDETALRQAVKLDPLTAAALDLETIDEMVDDLLAANAEYLPDLH</sequence>
<accession>A0A3R7KIU0</accession>
<organism evidence="11 12">
    <name type="scientific">Halopiger aswanensis</name>
    <dbReference type="NCBI Taxonomy" id="148449"/>
    <lineage>
        <taxon>Archaea</taxon>
        <taxon>Methanobacteriati</taxon>
        <taxon>Methanobacteriota</taxon>
        <taxon>Stenosarchaea group</taxon>
        <taxon>Halobacteria</taxon>
        <taxon>Halobacteriales</taxon>
        <taxon>Natrialbaceae</taxon>
        <taxon>Halopiger</taxon>
    </lineage>
</organism>
<evidence type="ECO:0000256" key="7">
    <source>
        <dbReference type="ARBA" id="ARBA00023211"/>
    </source>
</evidence>
<dbReference type="SUPFAM" id="SSF51735">
    <property type="entry name" value="NAD(P)-binding Rossmann-fold domains"/>
    <property type="match status" value="1"/>
</dbReference>
<reference evidence="11 12" key="1">
    <citation type="submission" date="2018-09" db="EMBL/GenBank/DDBJ databases">
        <title>Genomic Encyclopedia of Archaeal and Bacterial Type Strains, Phase II (KMG-II): from individual species to whole genera.</title>
        <authorList>
            <person name="Goeker M."/>
        </authorList>
    </citation>
    <scope>NUCLEOTIDE SEQUENCE [LARGE SCALE GENOMIC DNA]</scope>
    <source>
        <strain evidence="11 12">DSM 13151</strain>
    </source>
</reference>
<dbReference type="SUPFAM" id="SSF56327">
    <property type="entry name" value="LDH C-terminal domain-like"/>
    <property type="match status" value="1"/>
</dbReference>
<name>A0A3R7KIU0_9EURY</name>
<keyword evidence="7" id="KW-0464">Manganese</keyword>
<dbReference type="InterPro" id="IPR022616">
    <property type="entry name" value="Glyco_hydro_4_C"/>
</dbReference>
<dbReference type="Pfam" id="PF02056">
    <property type="entry name" value="Glyco_hydro_4"/>
    <property type="match status" value="1"/>
</dbReference>
<dbReference type="RefSeq" id="WP_120246101.1">
    <property type="nucleotide sequence ID" value="NZ_RAPO01000004.1"/>
</dbReference>
<keyword evidence="5" id="KW-0378">Hydrolase</keyword>
<dbReference type="InterPro" id="IPR015955">
    <property type="entry name" value="Lactate_DH/Glyco_Ohase_4_C"/>
</dbReference>
<keyword evidence="12" id="KW-1185">Reference proteome</keyword>
<keyword evidence="9" id="KW-0326">Glycosidase</keyword>
<dbReference type="InterPro" id="IPR053715">
    <property type="entry name" value="GH4_Enzyme_sf"/>
</dbReference>
<dbReference type="InterPro" id="IPR036291">
    <property type="entry name" value="NAD(P)-bd_dom_sf"/>
</dbReference>
<evidence type="ECO:0000256" key="2">
    <source>
        <dbReference type="ARBA" id="ARBA00001936"/>
    </source>
</evidence>
<comment type="cofactor">
    <cofactor evidence="2">
        <name>Mn(2+)</name>
        <dbReference type="ChEBI" id="CHEBI:29035"/>
    </cofactor>
</comment>
<dbReference type="PRINTS" id="PR00732">
    <property type="entry name" value="GLHYDRLASE4"/>
</dbReference>
<dbReference type="PANTHER" id="PTHR32092">
    <property type="entry name" value="6-PHOSPHO-BETA-GLUCOSIDASE-RELATED"/>
    <property type="match status" value="1"/>
</dbReference>
<feature type="domain" description="Glycosyl hydrolase family 4 C-terminal" evidence="10">
    <location>
        <begin position="193"/>
        <end position="412"/>
    </location>
</feature>
<evidence type="ECO:0000313" key="11">
    <source>
        <dbReference type="EMBL" id="RKD88919.1"/>
    </source>
</evidence>
<evidence type="ECO:0000256" key="8">
    <source>
        <dbReference type="ARBA" id="ARBA00023277"/>
    </source>
</evidence>
<dbReference type="CDD" id="cd05297">
    <property type="entry name" value="GH4_alpha_glucosidase_galactosidase"/>
    <property type="match status" value="1"/>
</dbReference>
<dbReference type="OrthoDB" id="92947at2157"/>
<dbReference type="Proteomes" id="UP000283805">
    <property type="component" value="Unassembled WGS sequence"/>
</dbReference>
<comment type="cofactor">
    <cofactor evidence="1">
        <name>NAD(+)</name>
        <dbReference type="ChEBI" id="CHEBI:57540"/>
    </cofactor>
</comment>
<evidence type="ECO:0000256" key="5">
    <source>
        <dbReference type="ARBA" id="ARBA00022801"/>
    </source>
</evidence>
<keyword evidence="6" id="KW-0520">NAD</keyword>
<dbReference type="GO" id="GO:0005975">
    <property type="term" value="P:carbohydrate metabolic process"/>
    <property type="evidence" value="ECO:0007669"/>
    <property type="project" value="InterPro"/>
</dbReference>
<dbReference type="EMBL" id="RAPO01000004">
    <property type="protein sequence ID" value="RKD88919.1"/>
    <property type="molecule type" value="Genomic_DNA"/>
</dbReference>
<evidence type="ECO:0000256" key="6">
    <source>
        <dbReference type="ARBA" id="ARBA00023027"/>
    </source>
</evidence>
<evidence type="ECO:0000313" key="12">
    <source>
        <dbReference type="Proteomes" id="UP000283805"/>
    </source>
</evidence>
<comment type="similarity">
    <text evidence="3">Belongs to the glycosyl hydrolase 4 family.</text>
</comment>
<dbReference type="InterPro" id="IPR001088">
    <property type="entry name" value="Glyco_hydro_4"/>
</dbReference>
<evidence type="ECO:0000256" key="1">
    <source>
        <dbReference type="ARBA" id="ARBA00001911"/>
    </source>
</evidence>
<dbReference type="GO" id="GO:0046872">
    <property type="term" value="F:metal ion binding"/>
    <property type="evidence" value="ECO:0007669"/>
    <property type="project" value="UniProtKB-KW"/>
</dbReference>
<dbReference type="AlphaFoldDB" id="A0A3R7KIU0"/>
<dbReference type="PANTHER" id="PTHR32092:SF6">
    <property type="entry name" value="ALPHA-GALACTOSIDASE"/>
    <property type="match status" value="1"/>
</dbReference>
<dbReference type="NCBIfam" id="NF011657">
    <property type="entry name" value="PRK15076.1"/>
    <property type="match status" value="1"/>
</dbReference>
<comment type="caution">
    <text evidence="11">The sequence shown here is derived from an EMBL/GenBank/DDBJ whole genome shotgun (WGS) entry which is preliminary data.</text>
</comment>
<evidence type="ECO:0000259" key="10">
    <source>
        <dbReference type="Pfam" id="PF11975"/>
    </source>
</evidence>
<dbReference type="Pfam" id="PF11975">
    <property type="entry name" value="Glyco_hydro_4C"/>
    <property type="match status" value="1"/>
</dbReference>
<evidence type="ECO:0000256" key="3">
    <source>
        <dbReference type="ARBA" id="ARBA00010141"/>
    </source>
</evidence>
<keyword evidence="4" id="KW-0479">Metal-binding</keyword>
<gene>
    <name evidence="11" type="ORF">ATJ93_3739</name>
</gene>